<reference evidence="2" key="1">
    <citation type="journal article" date="2021" name="Genome Biol. Evol.">
        <title>A High-Quality Reference Genome for a Parasitic Bivalve with Doubly Uniparental Inheritance (Bivalvia: Unionida).</title>
        <authorList>
            <person name="Smith C.H."/>
        </authorList>
    </citation>
    <scope>NUCLEOTIDE SEQUENCE</scope>
    <source>
        <strain evidence="2">CHS0354</strain>
    </source>
</reference>
<name>A0AAE0VWY0_9BIVA</name>
<comment type="caution">
    <text evidence="2">The sequence shown here is derived from an EMBL/GenBank/DDBJ whole genome shotgun (WGS) entry which is preliminary data.</text>
</comment>
<reference evidence="2" key="3">
    <citation type="submission" date="2023-05" db="EMBL/GenBank/DDBJ databases">
        <authorList>
            <person name="Smith C.H."/>
        </authorList>
    </citation>
    <scope>NUCLEOTIDE SEQUENCE</scope>
    <source>
        <strain evidence="2">CHS0354</strain>
        <tissue evidence="2">Mantle</tissue>
    </source>
</reference>
<reference evidence="2" key="2">
    <citation type="journal article" date="2021" name="Genome Biol. Evol.">
        <title>Developing a high-quality reference genome for a parasitic bivalve with doubly uniparental inheritance (Bivalvia: Unionida).</title>
        <authorList>
            <person name="Smith C.H."/>
        </authorList>
    </citation>
    <scope>NUCLEOTIDE SEQUENCE</scope>
    <source>
        <strain evidence="2">CHS0354</strain>
        <tissue evidence="2">Mantle</tissue>
    </source>
</reference>
<dbReference type="AlphaFoldDB" id="A0AAE0VWY0"/>
<evidence type="ECO:0008006" key="4">
    <source>
        <dbReference type="Google" id="ProtNLM"/>
    </source>
</evidence>
<accession>A0AAE0VWY0</accession>
<organism evidence="2 3">
    <name type="scientific">Potamilus streckersoni</name>
    <dbReference type="NCBI Taxonomy" id="2493646"/>
    <lineage>
        <taxon>Eukaryota</taxon>
        <taxon>Metazoa</taxon>
        <taxon>Spiralia</taxon>
        <taxon>Lophotrochozoa</taxon>
        <taxon>Mollusca</taxon>
        <taxon>Bivalvia</taxon>
        <taxon>Autobranchia</taxon>
        <taxon>Heteroconchia</taxon>
        <taxon>Palaeoheterodonta</taxon>
        <taxon>Unionida</taxon>
        <taxon>Unionoidea</taxon>
        <taxon>Unionidae</taxon>
        <taxon>Ambleminae</taxon>
        <taxon>Lampsilini</taxon>
        <taxon>Potamilus</taxon>
    </lineage>
</organism>
<keyword evidence="3" id="KW-1185">Reference proteome</keyword>
<feature type="region of interest" description="Disordered" evidence="1">
    <location>
        <begin position="213"/>
        <end position="467"/>
    </location>
</feature>
<feature type="compositionally biased region" description="Polar residues" evidence="1">
    <location>
        <begin position="226"/>
        <end position="236"/>
    </location>
</feature>
<evidence type="ECO:0000313" key="2">
    <source>
        <dbReference type="EMBL" id="KAK3592110.1"/>
    </source>
</evidence>
<gene>
    <name evidence="2" type="ORF">CHS0354_019377</name>
</gene>
<evidence type="ECO:0000256" key="1">
    <source>
        <dbReference type="SAM" id="MobiDB-lite"/>
    </source>
</evidence>
<evidence type="ECO:0000313" key="3">
    <source>
        <dbReference type="Proteomes" id="UP001195483"/>
    </source>
</evidence>
<protein>
    <recommendedName>
        <fullName evidence="4">CABIT domain-containing protein</fullName>
    </recommendedName>
</protein>
<feature type="compositionally biased region" description="Polar residues" evidence="1">
    <location>
        <begin position="377"/>
        <end position="409"/>
    </location>
</feature>
<sequence length="467" mass="51840">MEDLPSCVQTLNKISFVSHGVNAPVTIAQGTKLFPARNVPKNSTDTSSTNQVICILEDGREIAIPENCKARFVVVEDERKLTVKDIVEKFPLPQAVQFETVLPENVVSRDDDEACNLMYMMDGPVSVISVERMDVYVGCLSRMPGKYIPFILPVGHKIEVYASDKNEQRYLDNLYAPHLPSSLPLCLVEGELYIIDTEDLHVHYLKDIDLDEAPTVPPPRPRKSNDNAVSVLSSNAPPVPRRLKPYEDTQFPKEAEFVSDDKPNVPPKSFNSKHKINPEVSTQERVTKPLPPEPIPPSQLSGENDSSEACIDSCYEDVSSFNAETNNPPVPSRMPKKPDKMEANNTQQKKQENKKTTSSSEKPPKLPPSPTAKVESISVSKGQQLQKSSGPTLQTSPSILLHSCEQSPSIKEEEKELPDYEDIPDTIDIPIISQRKGQIRTSSKNRVSSSGSFPPLKKNLHPIDDEG</sequence>
<proteinExistence type="predicted"/>
<dbReference type="Proteomes" id="UP001195483">
    <property type="component" value="Unassembled WGS sequence"/>
</dbReference>
<dbReference type="EMBL" id="JAEAOA010001195">
    <property type="protein sequence ID" value="KAK3592110.1"/>
    <property type="molecule type" value="Genomic_DNA"/>
</dbReference>
<feature type="compositionally biased region" description="Basic and acidic residues" evidence="1">
    <location>
        <begin position="244"/>
        <end position="263"/>
    </location>
</feature>
<feature type="compositionally biased region" description="Polar residues" evidence="1">
    <location>
        <begin position="435"/>
        <end position="452"/>
    </location>
</feature>